<keyword evidence="1" id="KW-0472">Membrane</keyword>
<dbReference type="EMBL" id="FMXQ01000008">
    <property type="protein sequence ID" value="SDB47549.1"/>
    <property type="molecule type" value="Genomic_DNA"/>
</dbReference>
<accession>A0A1G6DQW8</accession>
<feature type="transmembrane region" description="Helical" evidence="1">
    <location>
        <begin position="6"/>
        <end position="24"/>
    </location>
</feature>
<evidence type="ECO:0000313" key="3">
    <source>
        <dbReference type="Proteomes" id="UP000199071"/>
    </source>
</evidence>
<protein>
    <submittedName>
        <fullName evidence="2">Uncharacterized protein</fullName>
    </submittedName>
</protein>
<reference evidence="2 3" key="1">
    <citation type="submission" date="2016-10" db="EMBL/GenBank/DDBJ databases">
        <authorList>
            <person name="de Groot N.N."/>
        </authorList>
    </citation>
    <scope>NUCLEOTIDE SEQUENCE [LARGE SCALE GENOMIC DNA]</scope>
    <source>
        <strain evidence="2 3">ATCC 35022</strain>
    </source>
</reference>
<sequence length="87" mass="9582">MGRLIAFNLLFFMVPFVVYLGWLYMKRGRVNDTADWTLRIVGWLAAGGAVIMIASLLVFVHFSGAPPGAVYVPAEIVDGELIPGHFE</sequence>
<dbReference type="AlphaFoldDB" id="A0A1G6DQW8"/>
<organism evidence="2 3">
    <name type="scientific">Bauldia litoralis</name>
    <dbReference type="NCBI Taxonomy" id="665467"/>
    <lineage>
        <taxon>Bacteria</taxon>
        <taxon>Pseudomonadati</taxon>
        <taxon>Pseudomonadota</taxon>
        <taxon>Alphaproteobacteria</taxon>
        <taxon>Hyphomicrobiales</taxon>
        <taxon>Kaistiaceae</taxon>
        <taxon>Bauldia</taxon>
    </lineage>
</organism>
<dbReference type="RefSeq" id="WP_090878587.1">
    <property type="nucleotide sequence ID" value="NZ_FMXQ01000008.1"/>
</dbReference>
<keyword evidence="1" id="KW-1133">Transmembrane helix</keyword>
<dbReference type="Proteomes" id="UP000199071">
    <property type="component" value="Unassembled WGS sequence"/>
</dbReference>
<name>A0A1G6DQW8_9HYPH</name>
<keyword evidence="1" id="KW-0812">Transmembrane</keyword>
<evidence type="ECO:0000313" key="2">
    <source>
        <dbReference type="EMBL" id="SDB47549.1"/>
    </source>
</evidence>
<proteinExistence type="predicted"/>
<gene>
    <name evidence="2" type="ORF">SAMN02982931_03654</name>
</gene>
<dbReference type="Pfam" id="PF19606">
    <property type="entry name" value="DUF6111"/>
    <property type="match status" value="1"/>
</dbReference>
<dbReference type="OrthoDB" id="7366326at2"/>
<evidence type="ECO:0000256" key="1">
    <source>
        <dbReference type="SAM" id="Phobius"/>
    </source>
</evidence>
<dbReference type="STRING" id="665467.SAMN02982931_03654"/>
<dbReference type="InterPro" id="IPR046093">
    <property type="entry name" value="DUF6111"/>
</dbReference>
<keyword evidence="3" id="KW-1185">Reference proteome</keyword>
<feature type="transmembrane region" description="Helical" evidence="1">
    <location>
        <begin position="36"/>
        <end position="62"/>
    </location>
</feature>